<keyword evidence="3" id="KW-0810">Translation regulation</keyword>
<dbReference type="InterPro" id="IPR036085">
    <property type="entry name" value="PAZ_dom_sf"/>
</dbReference>
<dbReference type="InterPro" id="IPR012337">
    <property type="entry name" value="RNaseH-like_sf"/>
</dbReference>
<dbReference type="Pfam" id="PF12764">
    <property type="entry name" value="Gly-rich_Ago1"/>
    <property type="match status" value="1"/>
</dbReference>
<dbReference type="CDD" id="cd04657">
    <property type="entry name" value="Piwi_ago-like"/>
    <property type="match status" value="1"/>
</dbReference>
<evidence type="ECO:0000256" key="1">
    <source>
        <dbReference type="ARBA" id="ARBA00008201"/>
    </source>
</evidence>
<dbReference type="Pfam" id="PF16486">
    <property type="entry name" value="ArgoN"/>
    <property type="match status" value="1"/>
</dbReference>
<dbReference type="GO" id="GO:0051607">
    <property type="term" value="P:defense response to virus"/>
    <property type="evidence" value="ECO:0007669"/>
    <property type="project" value="UniProtKB-ARBA"/>
</dbReference>
<dbReference type="SMART" id="SM00950">
    <property type="entry name" value="Piwi"/>
    <property type="match status" value="1"/>
</dbReference>
<feature type="compositionally biased region" description="Gly residues" evidence="6">
    <location>
        <begin position="52"/>
        <end position="63"/>
    </location>
</feature>
<evidence type="ECO:0000256" key="6">
    <source>
        <dbReference type="SAM" id="MobiDB-lite"/>
    </source>
</evidence>
<dbReference type="SMART" id="SM00949">
    <property type="entry name" value="PAZ"/>
    <property type="match status" value="1"/>
</dbReference>
<feature type="domain" description="PAZ" evidence="7">
    <location>
        <begin position="428"/>
        <end position="541"/>
    </location>
</feature>
<feature type="compositionally biased region" description="Gly residues" evidence="6">
    <location>
        <begin position="84"/>
        <end position="96"/>
    </location>
</feature>
<sequence>MVRKQGTSSGGSESSESQESSGGRGGGRYVVGGGGGSQHPQTHQYPQQQGGYQSGEGRGGGPQHGRRGGRGGGQRGGISSQHYYGGGPEYQQGGRGPQQYQRGEDHQGGLNPQQYQWGPPPQRRGGMEGVRGAPSFSGPARLLISELHQASQSPYQTGSETQPLQYEESSGIPMEAGSSSRSPEPIVSQVPQQMHQLNVQPETATDQSIIPASSKSMRFPSRPGKGSTGIKCIVKANHFFAELPDKDLHHYDVSITPEVSSRGVNRAVMEQLVRLYRESYLGRRLPVYDGRKSLYTAGPLPFVSKEFKIILVDDEDGPGGAKRERQFKVVIKFAACADLHHLGMFLQGKQADAPQEALQVLDIVLRELPTSRYCPVGRSFYSPNLGRRQPLGEGLESWRGFYQSIRPTQMGLSLNIDMSSTAFIEPLPVIEFVSQLLNKDVSSRPLADADRVKIKKALRGVKVEVTHRGNMRRKYRISGLTSQATRELAFAIDERGTMKSIVEYFQQTYGFVIHHTQLPCLQVGNQQRTNYLPMEVCKVVEGQRYSKRLNERQITALLKVTCQRPNDREKDILQTVRHNAYGNDPYAKEFGIKISEKMAQVEARILPAPWLKYHDSGRERDCLPQVGQWNMMNKKMVNGGIVRSWVCINFSRNVQDNIASDFSHELAHMCMTSGMNFNPEPVLPPVRARTDQVEQALRTMFNGVLAKLEEKKGKKELDLLIVILPDNNGSLYGNLKRICETELGIVSQCCLTKHVFRMSKQYLANVALKINVKVGGRNTVLRDALSYRMPIVSEKPTIIFGADVTHPHPGEDSSPSIAAVVASQDWPEVTKYAGLVSAQAHRQELIQDLYKTWQTDKGTVTGGMIKELLVSFRNTTGHRPERIIFYRDGVSEGQFYQVLLFELDAIRKACASLGSNYQPRVTFVVVQKRHHTRLFANNHSDRNAVDRSGNILPGTVVDTKICHPTEFDFYLCSHAGIQGTSRPAHYHVLWDENGFSADDLQTLTNNLCYTYARCTRSVSIVPPAYYAHLAAFRARFYMESETSDSGSMASGQGGGRGMGPGRSTCAPGPATNAVRPLPTLKENVKKVMFYC</sequence>
<dbReference type="SUPFAM" id="SSF53098">
    <property type="entry name" value="Ribonuclease H-like"/>
    <property type="match status" value="1"/>
</dbReference>
<feature type="compositionally biased region" description="Gly residues" evidence="6">
    <location>
        <begin position="22"/>
        <end position="37"/>
    </location>
</feature>
<reference evidence="9 10" key="1">
    <citation type="submission" date="2024-01" db="EMBL/GenBank/DDBJ databases">
        <title>The complete chloroplast genome sequence of Lithospermum erythrorhizon: insights into the phylogenetic relationship among Boraginaceae species and the maternal lineages of purple gromwells.</title>
        <authorList>
            <person name="Okada T."/>
            <person name="Watanabe K."/>
        </authorList>
    </citation>
    <scope>NUCLEOTIDE SEQUENCE [LARGE SCALE GENOMIC DNA]</scope>
</reference>
<dbReference type="Gene3D" id="3.40.50.2300">
    <property type="match status" value="1"/>
</dbReference>
<comment type="caution">
    <text evidence="9">The sequence shown here is derived from an EMBL/GenBank/DDBJ whole genome shotgun (WGS) entry which is preliminary data.</text>
</comment>
<feature type="compositionally biased region" description="Low complexity" evidence="6">
    <location>
        <begin position="38"/>
        <end position="51"/>
    </location>
</feature>
<dbReference type="GO" id="GO:0003743">
    <property type="term" value="F:translation initiation factor activity"/>
    <property type="evidence" value="ECO:0007669"/>
    <property type="project" value="UniProtKB-KW"/>
</dbReference>
<dbReference type="InterPro" id="IPR024357">
    <property type="entry name" value="Argonaut_Gly-rich"/>
</dbReference>
<dbReference type="EMBL" id="BAABME010000880">
    <property type="protein sequence ID" value="GAA0146128.1"/>
    <property type="molecule type" value="Genomic_DNA"/>
</dbReference>
<dbReference type="Proteomes" id="UP001454036">
    <property type="component" value="Unassembled WGS sequence"/>
</dbReference>
<evidence type="ECO:0000313" key="9">
    <source>
        <dbReference type="EMBL" id="GAA0146128.1"/>
    </source>
</evidence>
<dbReference type="FunFam" id="2.170.260.10:FF:000001">
    <property type="entry name" value="Protein argonaute-2"/>
    <property type="match status" value="1"/>
</dbReference>
<keyword evidence="9" id="KW-0648">Protein biosynthesis</keyword>
<dbReference type="SMART" id="SM01163">
    <property type="entry name" value="DUF1785"/>
    <property type="match status" value="1"/>
</dbReference>
<keyword evidence="2" id="KW-0678">Repressor</keyword>
<dbReference type="SUPFAM" id="SSF101690">
    <property type="entry name" value="PAZ domain"/>
    <property type="match status" value="1"/>
</dbReference>
<dbReference type="InterPro" id="IPR032474">
    <property type="entry name" value="Argonaute_N"/>
</dbReference>
<evidence type="ECO:0000256" key="2">
    <source>
        <dbReference type="ARBA" id="ARBA00022491"/>
    </source>
</evidence>
<keyword evidence="5" id="KW-0687">Ribonucleoprotein</keyword>
<dbReference type="InterPro" id="IPR032472">
    <property type="entry name" value="ArgoL2"/>
</dbReference>
<evidence type="ECO:0000256" key="5">
    <source>
        <dbReference type="ARBA" id="ARBA00023274"/>
    </source>
</evidence>
<dbReference type="InterPro" id="IPR003165">
    <property type="entry name" value="Piwi"/>
</dbReference>
<dbReference type="PROSITE" id="PS50822">
    <property type="entry name" value="PIWI"/>
    <property type="match status" value="1"/>
</dbReference>
<keyword evidence="10" id="KW-1185">Reference proteome</keyword>
<dbReference type="InterPro" id="IPR032473">
    <property type="entry name" value="Argonaute_Mid_dom"/>
</dbReference>
<dbReference type="InterPro" id="IPR045246">
    <property type="entry name" value="Piwi_ago-like"/>
</dbReference>
<dbReference type="GO" id="GO:0003723">
    <property type="term" value="F:RNA binding"/>
    <property type="evidence" value="ECO:0007669"/>
    <property type="project" value="InterPro"/>
</dbReference>
<feature type="region of interest" description="Disordered" evidence="6">
    <location>
        <begin position="1045"/>
        <end position="1073"/>
    </location>
</feature>
<evidence type="ECO:0000259" key="8">
    <source>
        <dbReference type="PROSITE" id="PS50822"/>
    </source>
</evidence>
<evidence type="ECO:0000313" key="10">
    <source>
        <dbReference type="Proteomes" id="UP001454036"/>
    </source>
</evidence>
<dbReference type="Pfam" id="PF08699">
    <property type="entry name" value="ArgoL1"/>
    <property type="match status" value="1"/>
</dbReference>
<dbReference type="GO" id="GO:1990904">
    <property type="term" value="C:ribonucleoprotein complex"/>
    <property type="evidence" value="ECO:0007669"/>
    <property type="project" value="UniProtKB-KW"/>
</dbReference>
<dbReference type="FunFam" id="3.40.50.2300:FF:000110">
    <property type="entry name" value="Argonaute 10"/>
    <property type="match status" value="1"/>
</dbReference>
<dbReference type="GO" id="GO:0006417">
    <property type="term" value="P:regulation of translation"/>
    <property type="evidence" value="ECO:0007669"/>
    <property type="project" value="UniProtKB-KW"/>
</dbReference>
<evidence type="ECO:0000256" key="4">
    <source>
        <dbReference type="ARBA" id="ARBA00023158"/>
    </source>
</evidence>
<dbReference type="FunFam" id="3.30.420.10:FF:000013">
    <property type="entry name" value="protein argonaute 10-like"/>
    <property type="match status" value="1"/>
</dbReference>
<protein>
    <submittedName>
        <fullName evidence="9">Translation initiation factor</fullName>
    </submittedName>
</protein>
<evidence type="ECO:0000259" key="7">
    <source>
        <dbReference type="PROSITE" id="PS50821"/>
    </source>
</evidence>
<organism evidence="9 10">
    <name type="scientific">Lithospermum erythrorhizon</name>
    <name type="common">Purple gromwell</name>
    <name type="synonym">Lithospermum officinale var. erythrorhizon</name>
    <dbReference type="NCBI Taxonomy" id="34254"/>
    <lineage>
        <taxon>Eukaryota</taxon>
        <taxon>Viridiplantae</taxon>
        <taxon>Streptophyta</taxon>
        <taxon>Embryophyta</taxon>
        <taxon>Tracheophyta</taxon>
        <taxon>Spermatophyta</taxon>
        <taxon>Magnoliopsida</taxon>
        <taxon>eudicotyledons</taxon>
        <taxon>Gunneridae</taxon>
        <taxon>Pentapetalae</taxon>
        <taxon>asterids</taxon>
        <taxon>lamiids</taxon>
        <taxon>Boraginales</taxon>
        <taxon>Boraginaceae</taxon>
        <taxon>Boraginoideae</taxon>
        <taxon>Lithospermeae</taxon>
        <taxon>Lithospermum</taxon>
    </lineage>
</organism>
<comment type="similarity">
    <text evidence="1">Belongs to the argonaute family. Ago subfamily.</text>
</comment>
<dbReference type="Pfam" id="PF02171">
    <property type="entry name" value="Piwi"/>
    <property type="match status" value="1"/>
</dbReference>
<dbReference type="PROSITE" id="PS50821">
    <property type="entry name" value="PAZ"/>
    <property type="match status" value="1"/>
</dbReference>
<feature type="region of interest" description="Disordered" evidence="6">
    <location>
        <begin position="1"/>
        <end position="137"/>
    </location>
</feature>
<dbReference type="PANTHER" id="PTHR22891">
    <property type="entry name" value="EUKARYOTIC TRANSLATION INITIATION FACTOR 2C"/>
    <property type="match status" value="1"/>
</dbReference>
<dbReference type="InterPro" id="IPR036397">
    <property type="entry name" value="RNaseH_sf"/>
</dbReference>
<accession>A0AAV3P4G6</accession>
<feature type="compositionally biased region" description="Low complexity" evidence="6">
    <location>
        <begin position="10"/>
        <end position="21"/>
    </location>
</feature>
<dbReference type="GO" id="GO:0031047">
    <property type="term" value="P:regulatory ncRNA-mediated gene silencing"/>
    <property type="evidence" value="ECO:0007669"/>
    <property type="project" value="UniProtKB-KW"/>
</dbReference>
<dbReference type="AlphaFoldDB" id="A0AAV3P4G6"/>
<evidence type="ECO:0000256" key="3">
    <source>
        <dbReference type="ARBA" id="ARBA00022845"/>
    </source>
</evidence>
<dbReference type="InterPro" id="IPR014811">
    <property type="entry name" value="ArgoL1"/>
</dbReference>
<feature type="compositionally biased region" description="Gly residues" evidence="6">
    <location>
        <begin position="1051"/>
        <end position="1060"/>
    </location>
</feature>
<proteinExistence type="inferred from homology"/>
<gene>
    <name evidence="9" type="ORF">LIER_06154</name>
</gene>
<dbReference type="Pfam" id="PF16487">
    <property type="entry name" value="ArgoMid"/>
    <property type="match status" value="1"/>
</dbReference>
<dbReference type="Gene3D" id="2.170.260.10">
    <property type="entry name" value="paz domain"/>
    <property type="match status" value="1"/>
</dbReference>
<dbReference type="InterPro" id="IPR003100">
    <property type="entry name" value="PAZ_dom"/>
</dbReference>
<dbReference type="Pfam" id="PF02170">
    <property type="entry name" value="PAZ"/>
    <property type="match status" value="1"/>
</dbReference>
<dbReference type="Gene3D" id="3.30.420.10">
    <property type="entry name" value="Ribonuclease H-like superfamily/Ribonuclease H"/>
    <property type="match status" value="1"/>
</dbReference>
<dbReference type="CDD" id="cd02846">
    <property type="entry name" value="PAZ_argonaute_like"/>
    <property type="match status" value="1"/>
</dbReference>
<dbReference type="Pfam" id="PF16488">
    <property type="entry name" value="ArgoL2"/>
    <property type="match status" value="1"/>
</dbReference>
<name>A0AAV3P4G6_LITER</name>
<keyword evidence="4" id="KW-0943">RNA-mediated gene silencing</keyword>
<feature type="domain" description="Piwi" evidence="8">
    <location>
        <begin position="719"/>
        <end position="1039"/>
    </location>
</feature>
<keyword evidence="9" id="KW-0396">Initiation factor</keyword>